<feature type="repeat" description="WD" evidence="4">
    <location>
        <begin position="44"/>
        <end position="85"/>
    </location>
</feature>
<accession>A0A1G4KF71</accession>
<gene>
    <name evidence="6" type="ORF">LANO_0G02762G</name>
</gene>
<dbReference type="PROSITE" id="PS00678">
    <property type="entry name" value="WD_REPEATS_1"/>
    <property type="match status" value="1"/>
</dbReference>
<protein>
    <submittedName>
        <fullName evidence="6">LANO_0G02762g1_1</fullName>
    </submittedName>
</protein>
<keyword evidence="1 4" id="KW-0853">WD repeat</keyword>
<keyword evidence="2" id="KW-0677">Repeat</keyword>
<dbReference type="EMBL" id="LT598453">
    <property type="protein sequence ID" value="SCV03200.1"/>
    <property type="molecule type" value="Genomic_DNA"/>
</dbReference>
<evidence type="ECO:0000256" key="2">
    <source>
        <dbReference type="ARBA" id="ARBA00022737"/>
    </source>
</evidence>
<dbReference type="InterPro" id="IPR015943">
    <property type="entry name" value="WD40/YVTN_repeat-like_dom_sf"/>
</dbReference>
<feature type="compositionally biased region" description="Basic and acidic residues" evidence="5">
    <location>
        <begin position="362"/>
        <end position="371"/>
    </location>
</feature>
<dbReference type="PANTHER" id="PTHR22839">
    <property type="entry name" value="THO COMPLEX SUBUNIT 3 THO3"/>
    <property type="match status" value="1"/>
</dbReference>
<evidence type="ECO:0000313" key="7">
    <source>
        <dbReference type="Proteomes" id="UP000189911"/>
    </source>
</evidence>
<dbReference type="InterPro" id="IPR036322">
    <property type="entry name" value="WD40_repeat_dom_sf"/>
</dbReference>
<reference evidence="7" key="1">
    <citation type="submission" date="2016-03" db="EMBL/GenBank/DDBJ databases">
        <authorList>
            <person name="Devillers Hugo."/>
        </authorList>
    </citation>
    <scope>NUCLEOTIDE SEQUENCE [LARGE SCALE GENOMIC DNA]</scope>
</reference>
<evidence type="ECO:0000256" key="3">
    <source>
        <dbReference type="ARBA" id="ARBA00046343"/>
    </source>
</evidence>
<dbReference type="SUPFAM" id="SSF50978">
    <property type="entry name" value="WD40 repeat-like"/>
    <property type="match status" value="1"/>
</dbReference>
<feature type="region of interest" description="Disordered" evidence="5">
    <location>
        <begin position="362"/>
        <end position="398"/>
    </location>
</feature>
<keyword evidence="7" id="KW-1185">Reference proteome</keyword>
<evidence type="ECO:0000256" key="1">
    <source>
        <dbReference type="ARBA" id="ARBA00022574"/>
    </source>
</evidence>
<dbReference type="InterPro" id="IPR040132">
    <property type="entry name" value="Tex1/THOC3"/>
</dbReference>
<name>A0A1G4KF71_9SACH</name>
<dbReference type="Gene3D" id="2.130.10.10">
    <property type="entry name" value="YVTN repeat-like/Quinoprotein amine dehydrogenase"/>
    <property type="match status" value="2"/>
</dbReference>
<evidence type="ECO:0000313" key="6">
    <source>
        <dbReference type="EMBL" id="SCV03200.1"/>
    </source>
</evidence>
<dbReference type="InterPro" id="IPR001680">
    <property type="entry name" value="WD40_rpt"/>
</dbReference>
<evidence type="ECO:0000256" key="4">
    <source>
        <dbReference type="PROSITE-ProRule" id="PRU00221"/>
    </source>
</evidence>
<dbReference type="PROSITE" id="PS50082">
    <property type="entry name" value="WD_REPEATS_2"/>
    <property type="match status" value="2"/>
</dbReference>
<feature type="compositionally biased region" description="Basic residues" evidence="5">
    <location>
        <begin position="388"/>
        <end position="398"/>
    </location>
</feature>
<dbReference type="Proteomes" id="UP000189911">
    <property type="component" value="Chromosome G"/>
</dbReference>
<organism evidence="6 7">
    <name type="scientific">Lachancea nothofagi CBS 11611</name>
    <dbReference type="NCBI Taxonomy" id="1266666"/>
    <lineage>
        <taxon>Eukaryota</taxon>
        <taxon>Fungi</taxon>
        <taxon>Dikarya</taxon>
        <taxon>Ascomycota</taxon>
        <taxon>Saccharomycotina</taxon>
        <taxon>Saccharomycetes</taxon>
        <taxon>Saccharomycetales</taxon>
        <taxon>Saccharomycetaceae</taxon>
        <taxon>Lachancea</taxon>
    </lineage>
</organism>
<feature type="repeat" description="WD" evidence="4">
    <location>
        <begin position="231"/>
        <end position="266"/>
    </location>
</feature>
<dbReference type="PANTHER" id="PTHR22839:SF0">
    <property type="entry name" value="THO COMPLEX SUBUNIT 3"/>
    <property type="match status" value="1"/>
</dbReference>
<dbReference type="SMART" id="SM00320">
    <property type="entry name" value="WD40"/>
    <property type="match status" value="6"/>
</dbReference>
<proteinExistence type="inferred from homology"/>
<dbReference type="InterPro" id="IPR019775">
    <property type="entry name" value="WD40_repeat_CS"/>
</dbReference>
<sequence length="398" mass="45178">MRSTDLEEASANYSKFFAKCQKEELQDENWTRSGLKTSSRFTEYSGKKNPVISLEFNQLGSYLAYSRSDESLNIWKLKADRSETYTLVRDIPGLQKRQICDMSWHPMTGFLLSTVGGTNCIIVYDVSTGALAKRIDVEANFRFYKCEYNPSGRWLAVFSEDGRFCLFDADQNYELLFTSQLYEQHSENTPDLRATSVIWSHSGDSIYAAFNSGEIRSFHVQDTGLREIMRVSGHTGPVNCLKLDPAGSILLAGGQDTTCSIWELTSMCCTGVINDFSDSIRDMDLCHNGLALALSSPTQCKIYALDTRESLYQLSFTSEIESPKFRYFPGKMAFVTITENENLAKYNVPDPVHISNQRIPCEVEKRKRGEQKTGVLGVSRREEEPARRGRFSKRPPRR</sequence>
<dbReference type="AlphaFoldDB" id="A0A1G4KF71"/>
<dbReference type="GO" id="GO:0006406">
    <property type="term" value="P:mRNA export from nucleus"/>
    <property type="evidence" value="ECO:0007669"/>
    <property type="project" value="InterPro"/>
</dbReference>
<comment type="similarity">
    <text evidence="3">Belongs to the THOC3 family.</text>
</comment>
<dbReference type="OrthoDB" id="340259at2759"/>
<evidence type="ECO:0000256" key="5">
    <source>
        <dbReference type="SAM" id="MobiDB-lite"/>
    </source>
</evidence>
<dbReference type="PROSITE" id="PS50294">
    <property type="entry name" value="WD_REPEATS_REGION"/>
    <property type="match status" value="1"/>
</dbReference>
<dbReference type="GO" id="GO:0000445">
    <property type="term" value="C:THO complex part of transcription export complex"/>
    <property type="evidence" value="ECO:0007669"/>
    <property type="project" value="TreeGrafter"/>
</dbReference>
<dbReference type="Pfam" id="PF00400">
    <property type="entry name" value="WD40"/>
    <property type="match status" value="1"/>
</dbReference>